<name>A0A1J3K1Z1_NOCCA</name>
<evidence type="ECO:0000313" key="1">
    <source>
        <dbReference type="EMBL" id="JAU98380.1"/>
    </source>
</evidence>
<gene>
    <name evidence="1" type="ORF">MP_TR17351_c2_g1_i1_g.49499</name>
</gene>
<proteinExistence type="predicted"/>
<sequence length="184" mass="20507">MLVQTVKKRFYVGAATMMALTYQYPAWMLHPVGNKTPPVDFNEDGDVELFMAVHVDYPEMEICVAIGSYHVERYLFQRRSGYDVGGNSRAVGPATMELDSQMVDGRGVAITRNDHPAMYQGTTCGGLDDAMAFWDGLVRDGVVVASERVIREVYLLFSSSASSMRSLRKCSEELQTIRASRVFA</sequence>
<protein>
    <submittedName>
        <fullName evidence="1">Uncharacterized protein</fullName>
    </submittedName>
</protein>
<accession>A0A1J3K1Z1</accession>
<dbReference type="AlphaFoldDB" id="A0A1J3K1Z1"/>
<reference evidence="1" key="1">
    <citation type="submission" date="2016-07" db="EMBL/GenBank/DDBJ databases">
        <title>De novo transcriptome assembly of four accessions of the metal hyperaccumulator plant Noccaea caerulescens.</title>
        <authorList>
            <person name="Blande D."/>
            <person name="Halimaa P."/>
            <person name="Tervahauta A.I."/>
            <person name="Aarts M.G."/>
            <person name="Karenlampi S.O."/>
        </authorList>
    </citation>
    <scope>NUCLEOTIDE SEQUENCE</scope>
</reference>
<dbReference type="EMBL" id="GEVM01007558">
    <property type="protein sequence ID" value="JAU98380.1"/>
    <property type="molecule type" value="Transcribed_RNA"/>
</dbReference>
<organism evidence="1">
    <name type="scientific">Noccaea caerulescens</name>
    <name type="common">Alpine penny-cress</name>
    <name type="synonym">Thlaspi caerulescens</name>
    <dbReference type="NCBI Taxonomy" id="107243"/>
    <lineage>
        <taxon>Eukaryota</taxon>
        <taxon>Viridiplantae</taxon>
        <taxon>Streptophyta</taxon>
        <taxon>Embryophyta</taxon>
        <taxon>Tracheophyta</taxon>
        <taxon>Spermatophyta</taxon>
        <taxon>Magnoliopsida</taxon>
        <taxon>eudicotyledons</taxon>
        <taxon>Gunneridae</taxon>
        <taxon>Pentapetalae</taxon>
        <taxon>rosids</taxon>
        <taxon>malvids</taxon>
        <taxon>Brassicales</taxon>
        <taxon>Brassicaceae</taxon>
        <taxon>Coluteocarpeae</taxon>
        <taxon>Noccaea</taxon>
    </lineage>
</organism>